<comment type="similarity">
    <text evidence="1">Belongs to the metallo-beta-lactamase superfamily.</text>
</comment>
<keyword evidence="3" id="KW-0378">Hydrolase</keyword>
<dbReference type="InterPro" id="IPR051013">
    <property type="entry name" value="MBL_superfamily_lactonases"/>
</dbReference>
<evidence type="ECO:0000256" key="3">
    <source>
        <dbReference type="ARBA" id="ARBA00022801"/>
    </source>
</evidence>
<feature type="domain" description="Metallo-beta-lactamase" evidence="5">
    <location>
        <begin position="28"/>
        <end position="242"/>
    </location>
</feature>
<sequence length="270" mass="28966">MPLNGLGSLMTVHHLNCGSISLPVLDAVTHVLLCEYQHGAVLIDVGLGRADVDHPVSRIGIGGKLTFGAFDRDELAVNQLAAMGIAASDVSGIVATHLDFDHVGGVSDFPNVAVLVHERERDAAFGRRSFKEHERYRKSHLADLAPVVEGISTPACETLPFGMRGTALDDSETLWLLPLSGHTRGHSAIGVRTADGWLVHAGDSFFSVGTVRPDAAVEPAHRRAEKIERLLAMDKTALASNHSTLRDAAGRGAVVICSHDRTQYEELAHR</sequence>
<dbReference type="PANTHER" id="PTHR42978">
    <property type="entry name" value="QUORUM-QUENCHING LACTONASE YTNP-RELATED-RELATED"/>
    <property type="match status" value="1"/>
</dbReference>
<dbReference type="Pfam" id="PF00753">
    <property type="entry name" value="Lactamase_B"/>
    <property type="match status" value="1"/>
</dbReference>
<proteinExistence type="inferred from homology"/>
<dbReference type="GO" id="GO:0046872">
    <property type="term" value="F:metal ion binding"/>
    <property type="evidence" value="ECO:0007669"/>
    <property type="project" value="UniProtKB-KW"/>
</dbReference>
<dbReference type="OrthoDB" id="3196337at2"/>
<evidence type="ECO:0000313" key="7">
    <source>
        <dbReference type="Proteomes" id="UP000005038"/>
    </source>
</evidence>
<dbReference type="RefSeq" id="WP_007240561.1">
    <property type="nucleotide sequence ID" value="NZ_BAFB01000214.1"/>
</dbReference>
<keyword evidence="7" id="KW-1185">Reference proteome</keyword>
<dbReference type="STRING" id="1108044.GOOTI_214_00050"/>
<dbReference type="Proteomes" id="UP000005038">
    <property type="component" value="Unassembled WGS sequence"/>
</dbReference>
<keyword evidence="4" id="KW-0862">Zinc</keyword>
<gene>
    <name evidence="6" type="ORF">GOOTI_214_00050</name>
</gene>
<accession>H5TSC1</accession>
<evidence type="ECO:0000256" key="2">
    <source>
        <dbReference type="ARBA" id="ARBA00022723"/>
    </source>
</evidence>
<dbReference type="SMART" id="SM00849">
    <property type="entry name" value="Lactamase_B"/>
    <property type="match status" value="1"/>
</dbReference>
<keyword evidence="2" id="KW-0479">Metal-binding</keyword>
<name>H5TSC1_GORO1</name>
<dbReference type="GO" id="GO:0016787">
    <property type="term" value="F:hydrolase activity"/>
    <property type="evidence" value="ECO:0007669"/>
    <property type="project" value="UniProtKB-KW"/>
</dbReference>
<dbReference type="SUPFAM" id="SSF56281">
    <property type="entry name" value="Metallo-hydrolase/oxidoreductase"/>
    <property type="match status" value="1"/>
</dbReference>
<dbReference type="PANTHER" id="PTHR42978:SF3">
    <property type="entry name" value="BLR3078 PROTEIN"/>
    <property type="match status" value="1"/>
</dbReference>
<protein>
    <recommendedName>
        <fullName evidence="5">Metallo-beta-lactamase domain-containing protein</fullName>
    </recommendedName>
</protein>
<evidence type="ECO:0000256" key="4">
    <source>
        <dbReference type="ARBA" id="ARBA00022833"/>
    </source>
</evidence>
<dbReference type="AlphaFoldDB" id="H5TSC1"/>
<evidence type="ECO:0000259" key="5">
    <source>
        <dbReference type="SMART" id="SM00849"/>
    </source>
</evidence>
<dbReference type="InterPro" id="IPR001279">
    <property type="entry name" value="Metallo-B-lactamas"/>
</dbReference>
<dbReference type="CDD" id="cd07742">
    <property type="entry name" value="metallo-hydrolase-like_MBL-fold"/>
    <property type="match status" value="1"/>
</dbReference>
<evidence type="ECO:0000313" key="6">
    <source>
        <dbReference type="EMBL" id="GAB36379.1"/>
    </source>
</evidence>
<dbReference type="EMBL" id="BAFB01000214">
    <property type="protein sequence ID" value="GAB36379.1"/>
    <property type="molecule type" value="Genomic_DNA"/>
</dbReference>
<organism evidence="6 7">
    <name type="scientific">Gordonia otitidis (strain DSM 44809 / CCUG 52243 / JCM 12355 / NBRC 100426 / IFM 10032)</name>
    <dbReference type="NCBI Taxonomy" id="1108044"/>
    <lineage>
        <taxon>Bacteria</taxon>
        <taxon>Bacillati</taxon>
        <taxon>Actinomycetota</taxon>
        <taxon>Actinomycetes</taxon>
        <taxon>Mycobacteriales</taxon>
        <taxon>Gordoniaceae</taxon>
        <taxon>Gordonia</taxon>
    </lineage>
</organism>
<dbReference type="InterPro" id="IPR036866">
    <property type="entry name" value="RibonucZ/Hydroxyglut_hydro"/>
</dbReference>
<comment type="caution">
    <text evidence="6">The sequence shown here is derived from an EMBL/GenBank/DDBJ whole genome shotgun (WGS) entry which is preliminary data.</text>
</comment>
<reference evidence="6" key="1">
    <citation type="submission" date="2012-02" db="EMBL/GenBank/DDBJ databases">
        <title>Whole genome shotgun sequence of Gordonia otitidis NBRC 100426.</title>
        <authorList>
            <person name="Yoshida I."/>
            <person name="Hosoyama A."/>
            <person name="Tsuchikane K."/>
            <person name="Katsumata H."/>
            <person name="Yamazaki S."/>
            <person name="Fujita N."/>
        </authorList>
    </citation>
    <scope>NUCLEOTIDE SEQUENCE [LARGE SCALE GENOMIC DNA]</scope>
    <source>
        <strain evidence="6">NBRC 100426</strain>
    </source>
</reference>
<evidence type="ECO:0000256" key="1">
    <source>
        <dbReference type="ARBA" id="ARBA00007749"/>
    </source>
</evidence>
<dbReference type="Gene3D" id="3.60.15.10">
    <property type="entry name" value="Ribonuclease Z/Hydroxyacylglutathione hydrolase-like"/>
    <property type="match status" value="1"/>
</dbReference>